<feature type="transmembrane region" description="Helical" evidence="1">
    <location>
        <begin position="53"/>
        <end position="72"/>
    </location>
</feature>
<accession>A0A495IGP4</accession>
<feature type="transmembrane region" description="Helical" evidence="1">
    <location>
        <begin position="84"/>
        <end position="102"/>
    </location>
</feature>
<comment type="caution">
    <text evidence="2">The sequence shown here is derived from an EMBL/GenBank/DDBJ whole genome shotgun (WGS) entry which is preliminary data.</text>
</comment>
<reference evidence="2 3" key="1">
    <citation type="submission" date="2018-10" db="EMBL/GenBank/DDBJ databases">
        <title>Sequencing the genomes of 1000 actinobacteria strains.</title>
        <authorList>
            <person name="Klenk H.-P."/>
        </authorList>
    </citation>
    <scope>NUCLEOTIDE SEQUENCE [LARGE SCALE GENOMIC DNA]</scope>
    <source>
        <strain evidence="2 3">DSM 17894</strain>
    </source>
</reference>
<evidence type="ECO:0000256" key="1">
    <source>
        <dbReference type="SAM" id="Phobius"/>
    </source>
</evidence>
<feature type="transmembrane region" description="Helical" evidence="1">
    <location>
        <begin position="12"/>
        <end position="33"/>
    </location>
</feature>
<organism evidence="2 3">
    <name type="scientific">Frondihabitans australicus</name>
    <dbReference type="NCBI Taxonomy" id="386892"/>
    <lineage>
        <taxon>Bacteria</taxon>
        <taxon>Bacillati</taxon>
        <taxon>Actinomycetota</taxon>
        <taxon>Actinomycetes</taxon>
        <taxon>Micrococcales</taxon>
        <taxon>Microbacteriaceae</taxon>
        <taxon>Frondihabitans</taxon>
    </lineage>
</organism>
<gene>
    <name evidence="2" type="ORF">C8E83_1971</name>
</gene>
<protein>
    <submittedName>
        <fullName evidence="2">Uncharacterized protein</fullName>
    </submittedName>
</protein>
<dbReference type="AlphaFoldDB" id="A0A495IGP4"/>
<keyword evidence="1" id="KW-0472">Membrane</keyword>
<evidence type="ECO:0000313" key="2">
    <source>
        <dbReference type="EMBL" id="RKR74840.1"/>
    </source>
</evidence>
<dbReference type="Proteomes" id="UP000280008">
    <property type="component" value="Unassembled WGS sequence"/>
</dbReference>
<proteinExistence type="predicted"/>
<keyword evidence="1" id="KW-0812">Transmembrane</keyword>
<keyword evidence="1" id="KW-1133">Transmembrane helix</keyword>
<sequence length="135" mass="13949">MSTTSSSGRPTTVTVSFIIWLVVVLVNILQGIVSLVSGNSSASTAQSVGTAPLVGTAIFAFILAVVEVIIVFRMRDGRNWARIVLLIVAILQVIGVAGVGALSGGNAFGWIGGVAVVVATILMFVGGANAYFRRR</sequence>
<dbReference type="RefSeq" id="WP_121369702.1">
    <property type="nucleotide sequence ID" value="NZ_RBKS01000001.1"/>
</dbReference>
<keyword evidence="3" id="KW-1185">Reference proteome</keyword>
<feature type="transmembrane region" description="Helical" evidence="1">
    <location>
        <begin position="108"/>
        <end position="132"/>
    </location>
</feature>
<name>A0A495IGP4_9MICO</name>
<dbReference type="EMBL" id="RBKS01000001">
    <property type="protein sequence ID" value="RKR74840.1"/>
    <property type="molecule type" value="Genomic_DNA"/>
</dbReference>
<evidence type="ECO:0000313" key="3">
    <source>
        <dbReference type="Proteomes" id="UP000280008"/>
    </source>
</evidence>
<dbReference type="OrthoDB" id="3831145at2"/>